<evidence type="ECO:0000313" key="3">
    <source>
        <dbReference type="EMBL" id="NIF24118.1"/>
    </source>
</evidence>
<protein>
    <submittedName>
        <fullName evidence="3">Glycosyltransferase family 9 protein</fullName>
    </submittedName>
</protein>
<proteinExistence type="predicted"/>
<keyword evidence="2" id="KW-0808">Transferase</keyword>
<keyword evidence="1" id="KW-0328">Glycosyltransferase</keyword>
<reference evidence="3 4" key="1">
    <citation type="journal article" date="2019" name="bioRxiv">
        <title>Bacteria contribute to plant secondary compound degradation in a generalist herbivore system.</title>
        <authorList>
            <person name="Francoeur C.B."/>
            <person name="Khadempour L."/>
            <person name="Moreira-Soto R.D."/>
            <person name="Gotting K."/>
            <person name="Book A.J."/>
            <person name="Pinto-Tomas A.A."/>
            <person name="Keefover-Ring K."/>
            <person name="Currie C.R."/>
        </authorList>
    </citation>
    <scope>NUCLEOTIDE SEQUENCE [LARGE SCALE GENOMIC DNA]</scope>
    <source>
        <strain evidence="3">Acro-835</strain>
    </source>
</reference>
<evidence type="ECO:0000313" key="4">
    <source>
        <dbReference type="Proteomes" id="UP001515683"/>
    </source>
</evidence>
<dbReference type="Pfam" id="PF01075">
    <property type="entry name" value="Glyco_transf_9"/>
    <property type="match status" value="1"/>
</dbReference>
<dbReference type="InterPro" id="IPR002201">
    <property type="entry name" value="Glyco_trans_9"/>
</dbReference>
<comment type="caution">
    <text evidence="3">The sequence shown here is derived from an EMBL/GenBank/DDBJ whole genome shotgun (WGS) entry which is preliminary data.</text>
</comment>
<name>A0ABX0RHC0_9GAMM</name>
<dbReference type="SUPFAM" id="SSF53756">
    <property type="entry name" value="UDP-Glycosyltransferase/glycogen phosphorylase"/>
    <property type="match status" value="1"/>
</dbReference>
<dbReference type="CDD" id="cd03789">
    <property type="entry name" value="GT9_LPS_heptosyltransferase"/>
    <property type="match status" value="1"/>
</dbReference>
<dbReference type="InterPro" id="IPR051199">
    <property type="entry name" value="LPS_LOS_Heptosyltrfase"/>
</dbReference>
<dbReference type="PANTHER" id="PTHR30160">
    <property type="entry name" value="TETRAACYLDISACCHARIDE 4'-KINASE-RELATED"/>
    <property type="match status" value="1"/>
</dbReference>
<dbReference type="Proteomes" id="UP001515683">
    <property type="component" value="Unassembled WGS sequence"/>
</dbReference>
<accession>A0ABX0RHC0</accession>
<dbReference type="EMBL" id="VWXF01000012">
    <property type="protein sequence ID" value="NIF24118.1"/>
    <property type="molecule type" value="Genomic_DNA"/>
</dbReference>
<dbReference type="Gene3D" id="3.40.50.2000">
    <property type="entry name" value="Glycogen Phosphorylase B"/>
    <property type="match status" value="2"/>
</dbReference>
<dbReference type="RefSeq" id="WP_167017905.1">
    <property type="nucleotide sequence ID" value="NZ_VWXF01000012.1"/>
</dbReference>
<evidence type="ECO:0000256" key="1">
    <source>
        <dbReference type="ARBA" id="ARBA00022676"/>
    </source>
</evidence>
<sequence>MRKIWKTKLLDKALLVHNLVKRHQVDTTVDLSTLQPRHILIFSTTALGDFLFNSPAIRAVRARYPDALITLIAHQKFTDFLRTGDDWDNLAFWNNKAITIAPLLKELKQYPRPDLALLLHSHEPYDYLCAILSGAKTIIKDNYQDNVPLRDKWLADYTIAFKGHIIQRKLALVQGLGCDINDITMKLPLVLPEKQRNPQPVIGLQLGASTPERCWAPEHFASAAAHILTRHPECHFILIGGPGDTGRAAALLQHLPQALHEKVSNRVGATGLPELCTIINNMDLLITGDTGPLHIAVTVKTPTLGLFVTANPYATGAFQDPHLHQTIYVSRRKSHSELAHVMDVIRPEQVAAKVTEMLEKGIRTLTPEEQLVE</sequence>
<gene>
    <name evidence="3" type="ORF">F3J40_21345</name>
</gene>
<organism evidence="3 4">
    <name type="scientific">Candidatus Pantoea multigeneris</name>
    <dbReference type="NCBI Taxonomy" id="2608357"/>
    <lineage>
        <taxon>Bacteria</taxon>
        <taxon>Pseudomonadati</taxon>
        <taxon>Pseudomonadota</taxon>
        <taxon>Gammaproteobacteria</taxon>
        <taxon>Enterobacterales</taxon>
        <taxon>Erwiniaceae</taxon>
        <taxon>Pantoea</taxon>
    </lineage>
</organism>
<keyword evidence="4" id="KW-1185">Reference proteome</keyword>
<evidence type="ECO:0000256" key="2">
    <source>
        <dbReference type="ARBA" id="ARBA00022679"/>
    </source>
</evidence>